<keyword evidence="1" id="KW-1133">Transmembrane helix</keyword>
<evidence type="ECO:0000313" key="2">
    <source>
        <dbReference type="EMBL" id="MBC5730187.1"/>
    </source>
</evidence>
<comment type="caution">
    <text evidence="2">The sequence shown here is derived from an EMBL/GenBank/DDBJ whole genome shotgun (WGS) entry which is preliminary data.</text>
</comment>
<keyword evidence="1" id="KW-0472">Membrane</keyword>
<dbReference type="RefSeq" id="WP_186963205.1">
    <property type="nucleotide sequence ID" value="NZ_JACOPR010000002.1"/>
</dbReference>
<reference evidence="2 3" key="1">
    <citation type="submission" date="2020-08" db="EMBL/GenBank/DDBJ databases">
        <title>Genome public.</title>
        <authorList>
            <person name="Liu C."/>
            <person name="Sun Q."/>
        </authorList>
    </citation>
    <scope>NUCLEOTIDE SEQUENCE [LARGE SCALE GENOMIC DNA]</scope>
    <source>
        <strain evidence="2 3">New-38</strain>
    </source>
</reference>
<keyword evidence="1" id="KW-0812">Transmembrane</keyword>
<dbReference type="EMBL" id="JACOPR010000002">
    <property type="protein sequence ID" value="MBC5730187.1"/>
    <property type="molecule type" value="Genomic_DNA"/>
</dbReference>
<accession>A0ABR7HRX1</accession>
<evidence type="ECO:0000313" key="3">
    <source>
        <dbReference type="Proteomes" id="UP000660021"/>
    </source>
</evidence>
<proteinExistence type="predicted"/>
<keyword evidence="3" id="KW-1185">Reference proteome</keyword>
<name>A0ABR7HRX1_9FIRM</name>
<feature type="transmembrane region" description="Helical" evidence="1">
    <location>
        <begin position="43"/>
        <end position="65"/>
    </location>
</feature>
<dbReference type="Proteomes" id="UP000660021">
    <property type="component" value="Unassembled WGS sequence"/>
</dbReference>
<evidence type="ECO:0000256" key="1">
    <source>
        <dbReference type="SAM" id="Phobius"/>
    </source>
</evidence>
<organism evidence="2 3">
    <name type="scientific">Pseudoflavonifractor hominis</name>
    <dbReference type="NCBI Taxonomy" id="2763059"/>
    <lineage>
        <taxon>Bacteria</taxon>
        <taxon>Bacillati</taxon>
        <taxon>Bacillota</taxon>
        <taxon>Clostridia</taxon>
        <taxon>Eubacteriales</taxon>
        <taxon>Oscillospiraceae</taxon>
        <taxon>Pseudoflavonifractor</taxon>
    </lineage>
</organism>
<sequence length="355" mass="38122">MKTYHQSMDELHFTPEEKEAMTERLLKASQAPVHRVRPLRRMAAVGVAAALVLTVGVGAAATGVLKSAGEAFSEVFGGAPAQTEIIDRIGRPVGASDMADGVVITADAIVGDRYSYAIVYTIAREDGKPLAEDLTPNDFGYLPLRFESADVDVGQQGGSHGASYFFDADPEDNAVQYVDLRTGDTPLTPGTARASFRNLSVYTDNDYTKSTPVAQGKWKMRFAFQFEDTSVSLPAGQSFLLNGMEATLDSVVLSPLSFQVSYTVQQEVQWDNAGGNGQQSAHDREESLRYLESLPVVLTKRDGTTIDLTSSGGSISPQGGKTVCQKSDIFSSVLSLEEIESITVADLTFPLAQGE</sequence>
<gene>
    <name evidence="2" type="ORF">H8S34_04975</name>
</gene>
<protein>
    <submittedName>
        <fullName evidence="2">DUF4179 domain-containing protein</fullName>
    </submittedName>
</protein>